<dbReference type="Proteomes" id="UP000770661">
    <property type="component" value="Unassembled WGS sequence"/>
</dbReference>
<dbReference type="GO" id="GO:0050906">
    <property type="term" value="P:detection of stimulus involved in sensory perception"/>
    <property type="evidence" value="ECO:0007669"/>
    <property type="project" value="UniProtKB-ARBA"/>
</dbReference>
<protein>
    <submittedName>
        <fullName evidence="17">Glutamate receptor ionotropic, kainate 4</fullName>
    </submittedName>
</protein>
<feature type="transmembrane region" description="Helical" evidence="14">
    <location>
        <begin position="253"/>
        <end position="273"/>
    </location>
</feature>
<evidence type="ECO:0000256" key="13">
    <source>
        <dbReference type="ARBA" id="ARBA00023303"/>
    </source>
</evidence>
<evidence type="ECO:0000256" key="10">
    <source>
        <dbReference type="ARBA" id="ARBA00023170"/>
    </source>
</evidence>
<keyword evidence="9 14" id="KW-0472">Membrane</keyword>
<keyword evidence="11" id="KW-0325">Glycoprotein</keyword>
<keyword evidence="4" id="KW-1003">Cell membrane</keyword>
<keyword evidence="5 14" id="KW-0812">Transmembrane</keyword>
<dbReference type="GO" id="GO:0043226">
    <property type="term" value="C:organelle"/>
    <property type="evidence" value="ECO:0007669"/>
    <property type="project" value="UniProtKB-ARBA"/>
</dbReference>
<gene>
    <name evidence="17" type="primary">GRIK4_0</name>
    <name evidence="17" type="ORF">GWK47_035306</name>
</gene>
<evidence type="ECO:0000259" key="15">
    <source>
        <dbReference type="SMART" id="SM00079"/>
    </source>
</evidence>
<evidence type="ECO:0000313" key="17">
    <source>
        <dbReference type="EMBL" id="KAG0727110.1"/>
    </source>
</evidence>
<evidence type="ECO:0000256" key="9">
    <source>
        <dbReference type="ARBA" id="ARBA00023136"/>
    </source>
</evidence>
<dbReference type="SUPFAM" id="SSF53850">
    <property type="entry name" value="Periplasmic binding protein-like II"/>
    <property type="match status" value="1"/>
</dbReference>
<evidence type="ECO:0000256" key="8">
    <source>
        <dbReference type="ARBA" id="ARBA00023065"/>
    </source>
</evidence>
<evidence type="ECO:0000256" key="14">
    <source>
        <dbReference type="SAM" id="Phobius"/>
    </source>
</evidence>
<comment type="subcellular location">
    <subcellularLocation>
        <location evidence="1">Cell membrane</location>
        <topology evidence="1">Multi-pass membrane protein</topology>
    </subcellularLocation>
</comment>
<feature type="domain" description="Ionotropic glutamate receptor C-terminal" evidence="15">
    <location>
        <begin position="16"/>
        <end position="401"/>
    </location>
</feature>
<keyword evidence="18" id="KW-1185">Reference proteome</keyword>
<keyword evidence="7" id="KW-0175">Coiled coil</keyword>
<name>A0A8J5D389_CHIOP</name>
<keyword evidence="10 17" id="KW-0675">Receptor</keyword>
<dbReference type="GO" id="GO:0015276">
    <property type="term" value="F:ligand-gated monoatomic ion channel activity"/>
    <property type="evidence" value="ECO:0007669"/>
    <property type="project" value="InterPro"/>
</dbReference>
<dbReference type="GO" id="GO:0005886">
    <property type="term" value="C:plasma membrane"/>
    <property type="evidence" value="ECO:0007669"/>
    <property type="project" value="UniProtKB-SubCell"/>
</dbReference>
<dbReference type="OrthoDB" id="413361at2759"/>
<dbReference type="InterPro" id="IPR001320">
    <property type="entry name" value="Iontro_rcpt_C"/>
</dbReference>
<comment type="similarity">
    <text evidence="2">Belongs to the glutamate-gated ion channel (TC 1.A.10.1) family.</text>
</comment>
<reference evidence="17" key="1">
    <citation type="submission" date="2020-07" db="EMBL/GenBank/DDBJ databases">
        <title>The High-quality genome of the commercially important snow crab, Chionoecetes opilio.</title>
        <authorList>
            <person name="Jeong J.-H."/>
            <person name="Ryu S."/>
        </authorList>
    </citation>
    <scope>NUCLEOTIDE SEQUENCE</scope>
    <source>
        <strain evidence="17">MADBK_172401_WGS</strain>
        <tissue evidence="17">Digestive gland</tissue>
    </source>
</reference>
<keyword evidence="12" id="KW-1071">Ligand-gated ion channel</keyword>
<evidence type="ECO:0000313" key="18">
    <source>
        <dbReference type="Proteomes" id="UP000770661"/>
    </source>
</evidence>
<organism evidence="17 18">
    <name type="scientific">Chionoecetes opilio</name>
    <name type="common">Atlantic snow crab</name>
    <name type="synonym">Cancer opilio</name>
    <dbReference type="NCBI Taxonomy" id="41210"/>
    <lineage>
        <taxon>Eukaryota</taxon>
        <taxon>Metazoa</taxon>
        <taxon>Ecdysozoa</taxon>
        <taxon>Arthropoda</taxon>
        <taxon>Crustacea</taxon>
        <taxon>Multicrustacea</taxon>
        <taxon>Malacostraca</taxon>
        <taxon>Eumalacostraca</taxon>
        <taxon>Eucarida</taxon>
        <taxon>Decapoda</taxon>
        <taxon>Pleocyemata</taxon>
        <taxon>Brachyura</taxon>
        <taxon>Eubrachyura</taxon>
        <taxon>Majoidea</taxon>
        <taxon>Majidae</taxon>
        <taxon>Chionoecetes</taxon>
    </lineage>
</organism>
<dbReference type="Pfam" id="PF00060">
    <property type="entry name" value="Lig_chan"/>
    <property type="match status" value="1"/>
</dbReference>
<feature type="domain" description="Ionotropic glutamate receptor L-glutamate and glycine-binding" evidence="16">
    <location>
        <begin position="15"/>
        <end position="71"/>
    </location>
</feature>
<keyword evidence="3" id="KW-0813">Transport</keyword>
<dbReference type="SMART" id="SM00918">
    <property type="entry name" value="Lig_chan-Glu_bd"/>
    <property type="match status" value="1"/>
</dbReference>
<dbReference type="SMART" id="SM00079">
    <property type="entry name" value="PBPe"/>
    <property type="match status" value="1"/>
</dbReference>
<feature type="transmembrane region" description="Helical" evidence="14">
    <location>
        <begin position="128"/>
        <end position="147"/>
    </location>
</feature>
<dbReference type="EMBL" id="JACEEZ010003698">
    <property type="protein sequence ID" value="KAG0727110.1"/>
    <property type="molecule type" value="Genomic_DNA"/>
</dbReference>
<evidence type="ECO:0000256" key="1">
    <source>
        <dbReference type="ARBA" id="ARBA00004651"/>
    </source>
</evidence>
<evidence type="ECO:0000256" key="2">
    <source>
        <dbReference type="ARBA" id="ARBA00008685"/>
    </source>
</evidence>
<accession>A0A8J5D389</accession>
<dbReference type="InterPro" id="IPR019594">
    <property type="entry name" value="Glu/Gly-bd"/>
</dbReference>
<dbReference type="Gene3D" id="3.40.190.10">
    <property type="entry name" value="Periplasmic binding protein-like II"/>
    <property type="match status" value="1"/>
</dbReference>
<evidence type="ECO:0000256" key="11">
    <source>
        <dbReference type="ARBA" id="ARBA00023180"/>
    </source>
</evidence>
<evidence type="ECO:0000256" key="4">
    <source>
        <dbReference type="ARBA" id="ARBA00022475"/>
    </source>
</evidence>
<evidence type="ECO:0000256" key="7">
    <source>
        <dbReference type="ARBA" id="ARBA00023054"/>
    </source>
</evidence>
<evidence type="ECO:0000256" key="12">
    <source>
        <dbReference type="ARBA" id="ARBA00023286"/>
    </source>
</evidence>
<evidence type="ECO:0000259" key="16">
    <source>
        <dbReference type="SMART" id="SM00918"/>
    </source>
</evidence>
<sequence>MDVEMEQERLEQLPPHVNCTQPAGFRGFLVDMLKVISKEMNFTFVIYEVCDKSYGSEEDGRWTGVVGEVVEGRAHLGLANLGANYGRSHAVAFPRISTSYGGAGIIVRRPESTAKDRLTVYMLPFSSGVWAFLLVSIPVAALTMYLATLPRRHLNTRLLRFLAWLGGRGARKRIQSPTPATPVKIFVTSASENATCTRLWEVGGDWDALTLRGEEGRETEGQEEDVPRSFMNGLWFASTVLMQQGQEVVPSSGVARVVFGLVWVSSVILYAAYTSNLVSHFTVTRLSLPVNNLQELVSSDYTFGMRTGSVYIDNLKASNSGVYQIASHKLQSFGTSVFMPTYEDALEKTLQGSYAFIGDNVVLDYYQRKDCNLVLLKQRLFPSMSSIAFPHGSPLLPAFNH</sequence>
<dbReference type="FunFam" id="3.40.190.10:FF:000078">
    <property type="entry name" value="glutamate receptor ionotropic, NMDA 3B"/>
    <property type="match status" value="1"/>
</dbReference>
<proteinExistence type="inferred from homology"/>
<comment type="caution">
    <text evidence="17">The sequence shown here is derived from an EMBL/GenBank/DDBJ whole genome shotgun (WGS) entry which is preliminary data.</text>
</comment>
<dbReference type="PANTHER" id="PTHR42643">
    <property type="entry name" value="IONOTROPIC RECEPTOR 20A-RELATED"/>
    <property type="match status" value="1"/>
</dbReference>
<evidence type="ECO:0000256" key="6">
    <source>
        <dbReference type="ARBA" id="ARBA00022989"/>
    </source>
</evidence>
<evidence type="ECO:0000256" key="5">
    <source>
        <dbReference type="ARBA" id="ARBA00022692"/>
    </source>
</evidence>
<dbReference type="InterPro" id="IPR052192">
    <property type="entry name" value="Insect_Ionotropic_Sensory_Rcpt"/>
</dbReference>
<dbReference type="Pfam" id="PF10613">
    <property type="entry name" value="Lig_chan-Glu_bd"/>
    <property type="match status" value="1"/>
</dbReference>
<dbReference type="Gene3D" id="1.10.287.70">
    <property type="match status" value="1"/>
</dbReference>
<keyword evidence="13" id="KW-0407">Ion channel</keyword>
<evidence type="ECO:0000256" key="3">
    <source>
        <dbReference type="ARBA" id="ARBA00022448"/>
    </source>
</evidence>
<keyword evidence="6 14" id="KW-1133">Transmembrane helix</keyword>
<dbReference type="AlphaFoldDB" id="A0A8J5D389"/>
<keyword evidence="8" id="KW-0406">Ion transport</keyword>
<dbReference type="PANTHER" id="PTHR42643:SF24">
    <property type="entry name" value="IONOTROPIC RECEPTOR 60A"/>
    <property type="match status" value="1"/>
</dbReference>